<dbReference type="Gene3D" id="1.20.1560.10">
    <property type="entry name" value="ABC transporter type 1, transmembrane domain"/>
    <property type="match status" value="1"/>
</dbReference>
<dbReference type="PANTHER" id="PTHR43394:SF1">
    <property type="entry name" value="ATP-BINDING CASSETTE SUB-FAMILY B MEMBER 10, MITOCHONDRIAL"/>
    <property type="match status" value="1"/>
</dbReference>
<evidence type="ECO:0000256" key="2">
    <source>
        <dbReference type="ARBA" id="ARBA00022448"/>
    </source>
</evidence>
<dbReference type="InterPro" id="IPR036640">
    <property type="entry name" value="ABC1_TM_sf"/>
</dbReference>
<feature type="transmembrane region" description="Helical" evidence="8">
    <location>
        <begin position="21"/>
        <end position="48"/>
    </location>
</feature>
<keyword evidence="6 8" id="KW-1133">Transmembrane helix</keyword>
<name>A0A556SAW3_9GAMM</name>
<dbReference type="SMART" id="SM00382">
    <property type="entry name" value="AAA"/>
    <property type="match status" value="1"/>
</dbReference>
<dbReference type="Pfam" id="PF00664">
    <property type="entry name" value="ABC_membrane"/>
    <property type="match status" value="1"/>
</dbReference>
<dbReference type="GO" id="GO:0005886">
    <property type="term" value="C:plasma membrane"/>
    <property type="evidence" value="ECO:0007669"/>
    <property type="project" value="UniProtKB-SubCell"/>
</dbReference>
<comment type="subcellular location">
    <subcellularLocation>
        <location evidence="1">Cell membrane</location>
        <topology evidence="1">Multi-pass membrane protein</topology>
    </subcellularLocation>
</comment>
<feature type="transmembrane region" description="Helical" evidence="8">
    <location>
        <begin position="256"/>
        <end position="278"/>
    </location>
</feature>
<evidence type="ECO:0000259" key="10">
    <source>
        <dbReference type="PROSITE" id="PS50929"/>
    </source>
</evidence>
<feature type="domain" description="ABC transmembrane type-1" evidence="10">
    <location>
        <begin position="24"/>
        <end position="317"/>
    </location>
</feature>
<dbReference type="PROSITE" id="PS50929">
    <property type="entry name" value="ABC_TM1F"/>
    <property type="match status" value="1"/>
</dbReference>
<reference evidence="11 12" key="1">
    <citation type="submission" date="2019-07" db="EMBL/GenBank/DDBJ databases">
        <title>Gilliamella genomes.</title>
        <authorList>
            <person name="Zheng H."/>
        </authorList>
    </citation>
    <scope>NUCLEOTIDE SEQUENCE [LARGE SCALE GENOMIC DNA]</scope>
    <source>
        <strain evidence="11 12">W8127</strain>
    </source>
</reference>
<feature type="transmembrane region" description="Helical" evidence="8">
    <location>
        <begin position="145"/>
        <end position="165"/>
    </location>
</feature>
<gene>
    <name evidence="11" type="ORF">FPQ15_08815</name>
</gene>
<dbReference type="GO" id="GO:0016887">
    <property type="term" value="F:ATP hydrolysis activity"/>
    <property type="evidence" value="ECO:0007669"/>
    <property type="project" value="InterPro"/>
</dbReference>
<dbReference type="FunFam" id="3.40.50.300:FF:000287">
    <property type="entry name" value="Multidrug ABC transporter ATP-binding protein"/>
    <property type="match status" value="1"/>
</dbReference>
<dbReference type="InterPro" id="IPR017871">
    <property type="entry name" value="ABC_transporter-like_CS"/>
</dbReference>
<keyword evidence="5 11" id="KW-0067">ATP-binding</keyword>
<keyword evidence="2" id="KW-0813">Transport</keyword>
<organism evidence="11 12">
    <name type="scientific">Gilliamella apicola</name>
    <dbReference type="NCBI Taxonomy" id="1196095"/>
    <lineage>
        <taxon>Bacteria</taxon>
        <taxon>Pseudomonadati</taxon>
        <taxon>Pseudomonadota</taxon>
        <taxon>Gammaproteobacteria</taxon>
        <taxon>Orbales</taxon>
        <taxon>Orbaceae</taxon>
        <taxon>Gilliamella</taxon>
    </lineage>
</organism>
<dbReference type="InterPro" id="IPR027417">
    <property type="entry name" value="P-loop_NTPase"/>
</dbReference>
<dbReference type="GO" id="GO:0005524">
    <property type="term" value="F:ATP binding"/>
    <property type="evidence" value="ECO:0007669"/>
    <property type="project" value="UniProtKB-KW"/>
</dbReference>
<evidence type="ECO:0000256" key="8">
    <source>
        <dbReference type="SAM" id="Phobius"/>
    </source>
</evidence>
<dbReference type="SUPFAM" id="SSF90123">
    <property type="entry name" value="ABC transporter transmembrane region"/>
    <property type="match status" value="1"/>
</dbReference>
<dbReference type="InterPro" id="IPR003439">
    <property type="entry name" value="ABC_transporter-like_ATP-bd"/>
</dbReference>
<dbReference type="SUPFAM" id="SSF52540">
    <property type="entry name" value="P-loop containing nucleoside triphosphate hydrolases"/>
    <property type="match status" value="1"/>
</dbReference>
<dbReference type="PANTHER" id="PTHR43394">
    <property type="entry name" value="ATP-DEPENDENT PERMEASE MDL1, MITOCHONDRIAL"/>
    <property type="match status" value="1"/>
</dbReference>
<evidence type="ECO:0000259" key="9">
    <source>
        <dbReference type="PROSITE" id="PS50893"/>
    </source>
</evidence>
<keyword evidence="4" id="KW-0547">Nucleotide-binding</keyword>
<dbReference type="InterPro" id="IPR011527">
    <property type="entry name" value="ABC1_TM_dom"/>
</dbReference>
<dbReference type="InterPro" id="IPR039421">
    <property type="entry name" value="Type_1_exporter"/>
</dbReference>
<accession>A0A556SAW3</accession>
<evidence type="ECO:0000313" key="12">
    <source>
        <dbReference type="Proteomes" id="UP000319483"/>
    </source>
</evidence>
<dbReference type="EMBL" id="VMHM01000011">
    <property type="protein sequence ID" value="TSJ98273.1"/>
    <property type="molecule type" value="Genomic_DNA"/>
</dbReference>
<dbReference type="GO" id="GO:0015421">
    <property type="term" value="F:ABC-type oligopeptide transporter activity"/>
    <property type="evidence" value="ECO:0007669"/>
    <property type="project" value="TreeGrafter"/>
</dbReference>
<feature type="transmembrane region" description="Helical" evidence="8">
    <location>
        <begin position="68"/>
        <end position="96"/>
    </location>
</feature>
<dbReference type="PROSITE" id="PS00211">
    <property type="entry name" value="ABC_TRANSPORTER_1"/>
    <property type="match status" value="1"/>
</dbReference>
<dbReference type="Proteomes" id="UP000319483">
    <property type="component" value="Unassembled WGS sequence"/>
</dbReference>
<evidence type="ECO:0000256" key="7">
    <source>
        <dbReference type="ARBA" id="ARBA00023136"/>
    </source>
</evidence>
<protein>
    <submittedName>
        <fullName evidence="11">ABC transporter ATP-binding protein</fullName>
    </submittedName>
</protein>
<dbReference type="Gene3D" id="3.40.50.300">
    <property type="entry name" value="P-loop containing nucleotide triphosphate hydrolases"/>
    <property type="match status" value="1"/>
</dbReference>
<keyword evidence="7 8" id="KW-0472">Membrane</keyword>
<evidence type="ECO:0000256" key="4">
    <source>
        <dbReference type="ARBA" id="ARBA00022741"/>
    </source>
</evidence>
<evidence type="ECO:0000256" key="5">
    <source>
        <dbReference type="ARBA" id="ARBA00022840"/>
    </source>
</evidence>
<evidence type="ECO:0000313" key="11">
    <source>
        <dbReference type="EMBL" id="TSJ98273.1"/>
    </source>
</evidence>
<dbReference type="RefSeq" id="WP_144092172.1">
    <property type="nucleotide sequence ID" value="NZ_VMHM01000011.1"/>
</dbReference>
<evidence type="ECO:0000256" key="6">
    <source>
        <dbReference type="ARBA" id="ARBA00022989"/>
    </source>
</evidence>
<dbReference type="PROSITE" id="PS50893">
    <property type="entry name" value="ABC_TRANSPORTER_2"/>
    <property type="match status" value="1"/>
</dbReference>
<feature type="transmembrane region" description="Helical" evidence="8">
    <location>
        <begin position="171"/>
        <end position="188"/>
    </location>
</feature>
<feature type="transmembrane region" description="Helical" evidence="8">
    <location>
        <begin position="284"/>
        <end position="310"/>
    </location>
</feature>
<comment type="caution">
    <text evidence="11">The sequence shown here is derived from an EMBL/GenBank/DDBJ whole genome shotgun (WGS) entry which is preliminary data.</text>
</comment>
<feature type="domain" description="ABC transporter" evidence="9">
    <location>
        <begin position="348"/>
        <end position="590"/>
    </location>
</feature>
<dbReference type="InterPro" id="IPR003593">
    <property type="entry name" value="AAA+_ATPase"/>
</dbReference>
<dbReference type="Pfam" id="PF00005">
    <property type="entry name" value="ABC_tran"/>
    <property type="match status" value="1"/>
</dbReference>
<dbReference type="CDD" id="cd07346">
    <property type="entry name" value="ABC_6TM_exporters"/>
    <property type="match status" value="1"/>
</dbReference>
<evidence type="ECO:0000256" key="3">
    <source>
        <dbReference type="ARBA" id="ARBA00022692"/>
    </source>
</evidence>
<keyword evidence="3 8" id="KW-0812">Transmembrane</keyword>
<sequence length="622" mass="70632">MNSTDINPSSRLWKLAFTYKTLMIFSCLFSIFSVITSFVPFIAIYFIVCEIIVSISHQTELNSELIISYGWLAFMAAALAIVFNFLALCLSHIVAFKTLYNLKYNFIRYLSCLPLGFHTNHSSGELRKIVDDDIEKIEQFIAHQLPDMIGSFASPVVILVILAVFDWRLGLATLVPIILAYIVLISGYRRKDIKTNQQELQKKLIEMSHASVEYIRGITVIKAFNQTFFSFKRFNDAIKAYQFYCLKFIYCFKYHMAFFILLLNSIYLFIVPVVIFLISDTDNYANFILSAIFYLIFSLGLPAPFFKLIYVTQGFQKTVKSVQNMDEVLNVPPLSEPKEGLKVASYDIQFNNVCFSYHDEQVSNPTESNNALNHISFTAKQGEITALVGLSGSGKSTISLLIPRFYDPDEGLITIGHVDLKQMNSDYLLSLVSFVFQDVFLFKQSVINNIRIGKPDATINEVIAVAKSAQCHEFIEKLPNGYDSIIGSDGIHLSGGEMQRLAIARALLKNSPILILDEATSFADPENESKIQLAMKALMKNKTVIMIAHRLSTIRDANKIIVLDKGNIAESGTHEQLFSNKGTYYKMWQYYQQTLDWQMHHSDMNKSNNDEQISYQQGSENV</sequence>
<evidence type="ECO:0000256" key="1">
    <source>
        <dbReference type="ARBA" id="ARBA00004651"/>
    </source>
</evidence>
<dbReference type="AlphaFoldDB" id="A0A556SAW3"/>
<proteinExistence type="predicted"/>